<keyword evidence="6" id="KW-1185">Reference proteome</keyword>
<keyword evidence="2" id="KW-0472">Membrane</keyword>
<keyword evidence="2" id="KW-1133">Transmembrane helix</keyword>
<evidence type="ECO:0000256" key="1">
    <source>
        <dbReference type="SAM" id="MobiDB-lite"/>
    </source>
</evidence>
<protein>
    <submittedName>
        <fullName evidence="4">Uncharacterized protein</fullName>
    </submittedName>
</protein>
<proteinExistence type="predicted"/>
<organism evidence="4 5">
    <name type="scientific">Friedmanniomyces endolithicus</name>
    <dbReference type="NCBI Taxonomy" id="329885"/>
    <lineage>
        <taxon>Eukaryota</taxon>
        <taxon>Fungi</taxon>
        <taxon>Dikarya</taxon>
        <taxon>Ascomycota</taxon>
        <taxon>Pezizomycotina</taxon>
        <taxon>Dothideomycetes</taxon>
        <taxon>Dothideomycetidae</taxon>
        <taxon>Mycosphaerellales</taxon>
        <taxon>Teratosphaeriaceae</taxon>
        <taxon>Friedmanniomyces</taxon>
    </lineage>
</organism>
<dbReference type="EMBL" id="NAJP01000006">
    <property type="protein sequence ID" value="TKA47128.1"/>
    <property type="molecule type" value="Genomic_DNA"/>
</dbReference>
<dbReference type="EMBL" id="JAUJLE010000038">
    <property type="protein sequence ID" value="KAK0999956.1"/>
    <property type="molecule type" value="Genomic_DNA"/>
</dbReference>
<feature type="transmembrane region" description="Helical" evidence="2">
    <location>
        <begin position="12"/>
        <end position="33"/>
    </location>
</feature>
<accession>A0A4U0VDP7</accession>
<evidence type="ECO:0000313" key="6">
    <source>
        <dbReference type="Proteomes" id="UP001175353"/>
    </source>
</evidence>
<dbReference type="OrthoDB" id="3914621at2759"/>
<feature type="transmembrane region" description="Helical" evidence="2">
    <location>
        <begin position="39"/>
        <end position="60"/>
    </location>
</feature>
<evidence type="ECO:0000313" key="3">
    <source>
        <dbReference type="EMBL" id="KAK0999956.1"/>
    </source>
</evidence>
<keyword evidence="2" id="KW-0812">Transmembrane</keyword>
<feature type="compositionally biased region" description="Basic and acidic residues" evidence="1">
    <location>
        <begin position="95"/>
        <end position="112"/>
    </location>
</feature>
<gene>
    <name evidence="4" type="ORF">B0A54_02606</name>
    <name evidence="3" type="ORF">LTR91_005894</name>
</gene>
<evidence type="ECO:0000313" key="5">
    <source>
        <dbReference type="Proteomes" id="UP000310066"/>
    </source>
</evidence>
<evidence type="ECO:0000313" key="4">
    <source>
        <dbReference type="EMBL" id="TKA47128.1"/>
    </source>
</evidence>
<reference evidence="4 5" key="1">
    <citation type="submission" date="2017-03" db="EMBL/GenBank/DDBJ databases">
        <title>Genomes of endolithic fungi from Antarctica.</title>
        <authorList>
            <person name="Coleine C."/>
            <person name="Masonjones S."/>
            <person name="Stajich J.E."/>
        </authorList>
    </citation>
    <scope>NUCLEOTIDE SEQUENCE [LARGE SCALE GENOMIC DNA]</scope>
    <source>
        <strain evidence="4 5">CCFEE 5311</strain>
    </source>
</reference>
<comment type="caution">
    <text evidence="4">The sequence shown here is derived from an EMBL/GenBank/DDBJ whole genome shotgun (WGS) entry which is preliminary data.</text>
</comment>
<evidence type="ECO:0000256" key="2">
    <source>
        <dbReference type="SAM" id="Phobius"/>
    </source>
</evidence>
<dbReference type="Proteomes" id="UP001175353">
    <property type="component" value="Unassembled WGS sequence"/>
</dbReference>
<name>A0A4U0VDP7_9PEZI</name>
<dbReference type="Proteomes" id="UP000310066">
    <property type="component" value="Unassembled WGS sequence"/>
</dbReference>
<reference evidence="3" key="2">
    <citation type="submission" date="2023-06" db="EMBL/GenBank/DDBJ databases">
        <title>Black Yeasts Isolated from many extreme environments.</title>
        <authorList>
            <person name="Coleine C."/>
            <person name="Stajich J.E."/>
            <person name="Selbmann L."/>
        </authorList>
    </citation>
    <scope>NUCLEOTIDE SEQUENCE</scope>
    <source>
        <strain evidence="3">CCFEE 5200</strain>
    </source>
</reference>
<feature type="region of interest" description="Disordered" evidence="1">
    <location>
        <begin position="74"/>
        <end position="112"/>
    </location>
</feature>
<dbReference type="AlphaFoldDB" id="A0A4U0VDP7"/>
<sequence>MSLQTTQTCNSVVAIVVKIFGTFFFLLAALTAFEPEYRLTATGPLMAVGGLLFALPYTGLFERFMAAADSERISSAEKTVRAKKPMKKVPGSRAPGREKRMQRRKEERQGRV</sequence>